<dbReference type="EMBL" id="GBRH01221263">
    <property type="protein sequence ID" value="JAD76632.1"/>
    <property type="molecule type" value="Transcribed_RNA"/>
</dbReference>
<name>A0A0A9CYU4_ARUDO</name>
<accession>A0A0A9CYU4</accession>
<evidence type="ECO:0000313" key="1">
    <source>
        <dbReference type="EMBL" id="JAD76632.1"/>
    </source>
</evidence>
<reference evidence="1" key="2">
    <citation type="journal article" date="2015" name="Data Brief">
        <title>Shoot transcriptome of the giant reed, Arundo donax.</title>
        <authorList>
            <person name="Barrero R.A."/>
            <person name="Guerrero F.D."/>
            <person name="Moolhuijzen P."/>
            <person name="Goolsby J.A."/>
            <person name="Tidwell J."/>
            <person name="Bellgard S.E."/>
            <person name="Bellgard M.I."/>
        </authorList>
    </citation>
    <scope>NUCLEOTIDE SEQUENCE</scope>
    <source>
        <tissue evidence="1">Shoot tissue taken approximately 20 cm above the soil surface</tissue>
    </source>
</reference>
<proteinExistence type="predicted"/>
<sequence>MIADLIAAGDQVGWRLLMMAAIPLRCGVDIDVPDSMKKVRLTSSANSGCISLGAHAARMFMPGPVMSGFRMPGLGLFGPRDEKNATDGAGEEPITVPRKVMVAVGLGVDLM</sequence>
<organism evidence="1">
    <name type="scientific">Arundo donax</name>
    <name type="common">Giant reed</name>
    <name type="synonym">Donax arundinaceus</name>
    <dbReference type="NCBI Taxonomy" id="35708"/>
    <lineage>
        <taxon>Eukaryota</taxon>
        <taxon>Viridiplantae</taxon>
        <taxon>Streptophyta</taxon>
        <taxon>Embryophyta</taxon>
        <taxon>Tracheophyta</taxon>
        <taxon>Spermatophyta</taxon>
        <taxon>Magnoliopsida</taxon>
        <taxon>Liliopsida</taxon>
        <taxon>Poales</taxon>
        <taxon>Poaceae</taxon>
        <taxon>PACMAD clade</taxon>
        <taxon>Arundinoideae</taxon>
        <taxon>Arundineae</taxon>
        <taxon>Arundo</taxon>
    </lineage>
</organism>
<reference evidence="1" key="1">
    <citation type="submission" date="2014-09" db="EMBL/GenBank/DDBJ databases">
        <authorList>
            <person name="Magalhaes I.L.F."/>
            <person name="Oliveira U."/>
            <person name="Santos F.R."/>
            <person name="Vidigal T.H.D.A."/>
            <person name="Brescovit A.D."/>
            <person name="Santos A.J."/>
        </authorList>
    </citation>
    <scope>NUCLEOTIDE SEQUENCE</scope>
    <source>
        <tissue evidence="1">Shoot tissue taken approximately 20 cm above the soil surface</tissue>
    </source>
</reference>
<protein>
    <submittedName>
        <fullName evidence="1">Uncharacterized protein</fullName>
    </submittedName>
</protein>
<dbReference type="AlphaFoldDB" id="A0A0A9CYU4"/>